<evidence type="ECO:0000256" key="1">
    <source>
        <dbReference type="SAM" id="MobiDB-lite"/>
    </source>
</evidence>
<dbReference type="STRING" id="391625.PPSIR1_21354"/>
<comment type="caution">
    <text evidence="2">The sequence shown here is derived from an EMBL/GenBank/DDBJ whole genome shotgun (WGS) entry which is preliminary data.</text>
</comment>
<dbReference type="RefSeq" id="WP_006971309.1">
    <property type="nucleotide sequence ID" value="NZ_ABCS01000018.1"/>
</dbReference>
<sequence length="657" mass="72219">MLLRPDATFIDDATDRVERVFPRGSEWTSFKSHLPANEVFHNSVLDPAVGVAGELALKTFAAADWQNWVSSAQIGFFEIGTRIGLPQLQGTSMAKGLSHVYSHLGSTLSTIRAYDRPEEMIPELLQNAGMQVVQQLTGQANMVGQTVAQVVAAAVWAVNVVRAKVNTDLAKDVPLPPLQTEDPATDTWQMNRVLEVFRSRGNGGIVYPDGQTVAASNADYTSFFLPAYRVDGDWAIQHRERGIAAQQGRPKVARGPRGETQYQFDPGDASTFGFMPGTSTSLRVLQASYRYYYSVRGTPVDRYSLRCKGVDKPCYKSVKTFDGSRDCRQCVDPESVWPVEGVGWAYGGSPLNATTPGENVGEFYLSTNKFLLNLLDSISRPGPLLLTIDTERIYKAWKLTFEKFWEFARSQWQWHRSPGWRGLIARLSTLMTAFDDEHGEPTLGGRHPGMPSRLIPSAREPNFEVPFAASVFSRLISPYCTDLVRLQLHHLDTLAVAYVPPGVGALYFPTGKLRSSVLADRFDQARRELLASSKRMAVDLRRVTDPEYRAALANSGVKASKVNSQLWGSPGIDGELLKPEHRPPRAPRRPKAARQPVLGAVSLMVRPDRLAIASKPETKPSWSGAPLLGAVLGTAAASAAVLGVHQNSRRDQADSDG</sequence>
<accession>A6G3L0</accession>
<feature type="region of interest" description="Disordered" evidence="1">
    <location>
        <begin position="572"/>
        <end position="594"/>
    </location>
</feature>
<keyword evidence="3" id="KW-1185">Reference proteome</keyword>
<dbReference type="OrthoDB" id="5527105at2"/>
<dbReference type="AlphaFoldDB" id="A6G3L0"/>
<evidence type="ECO:0000313" key="3">
    <source>
        <dbReference type="Proteomes" id="UP000005801"/>
    </source>
</evidence>
<organism evidence="2 3">
    <name type="scientific">Plesiocystis pacifica SIR-1</name>
    <dbReference type="NCBI Taxonomy" id="391625"/>
    <lineage>
        <taxon>Bacteria</taxon>
        <taxon>Pseudomonadati</taxon>
        <taxon>Myxococcota</taxon>
        <taxon>Polyangia</taxon>
        <taxon>Nannocystales</taxon>
        <taxon>Nannocystaceae</taxon>
        <taxon>Plesiocystis</taxon>
    </lineage>
</organism>
<proteinExistence type="predicted"/>
<gene>
    <name evidence="2" type="ORF">PPSIR1_21354</name>
</gene>
<dbReference type="Proteomes" id="UP000005801">
    <property type="component" value="Unassembled WGS sequence"/>
</dbReference>
<name>A6G3L0_9BACT</name>
<evidence type="ECO:0000313" key="2">
    <source>
        <dbReference type="EMBL" id="EDM79617.1"/>
    </source>
</evidence>
<dbReference type="EMBL" id="ABCS01000018">
    <property type="protein sequence ID" value="EDM79617.1"/>
    <property type="molecule type" value="Genomic_DNA"/>
</dbReference>
<reference evidence="2 3" key="1">
    <citation type="submission" date="2007-06" db="EMBL/GenBank/DDBJ databases">
        <authorList>
            <person name="Shimkets L."/>
            <person name="Ferriera S."/>
            <person name="Johnson J."/>
            <person name="Kravitz S."/>
            <person name="Beeson K."/>
            <person name="Sutton G."/>
            <person name="Rogers Y.-H."/>
            <person name="Friedman R."/>
            <person name="Frazier M."/>
            <person name="Venter J.C."/>
        </authorList>
    </citation>
    <scope>NUCLEOTIDE SEQUENCE [LARGE SCALE GENOMIC DNA]</scope>
    <source>
        <strain evidence="2 3">SIR-1</strain>
    </source>
</reference>
<protein>
    <submittedName>
        <fullName evidence="2">Uncharacterized protein</fullName>
    </submittedName>
</protein>